<comment type="similarity">
    <text evidence="5 14">Belongs to the aspartokinase family.</text>
</comment>
<dbReference type="GO" id="GO:0005829">
    <property type="term" value="C:cytosol"/>
    <property type="evidence" value="ECO:0007669"/>
    <property type="project" value="TreeGrafter"/>
</dbReference>
<dbReference type="InterPro" id="IPR005260">
    <property type="entry name" value="Asp_kin_monofn"/>
</dbReference>
<sequence length="451" mass="49650">MTIVCKFGGSSLANSTQFQKVADIVREDPDRRYIIPSAPGKAQKSDQKVTDLLILLYNMAIHRLSANEVLQMIEARYREIIDGIGIRFPLEAELDRIRNTIADGRVEKAYVLSRGEYLNGKILAAYLGFDFVDAKDVIRFDDDGFWDADATYRSLAAMASEHENAVIPGFYGANDKGDIFTFSRGGSDLTGSIVAHGVGADLYENWTDVSGLLAADPSIVNSPAKIHSISYQELRELSYSGAKVMHDEAMFPVIEKNIPVVIKNTNAKDEDGSYILGSVPEEAGGADITGIACRKGFDVINIEKYRMNRDLAFHRKVLSVIEANDLYLEHMPSSIDSVSLVISGRYLKNKTEQVLAELQTFTNADRISLDHNIALITVVGRNMKNRIGMSALIFKALADAEVNIRVIVQGASEMNIIIGVLEAEAEKSVRAIYDAAFSDALSNGEDLEYTE</sequence>
<dbReference type="EC" id="2.7.2.4" evidence="14"/>
<evidence type="ECO:0000256" key="11">
    <source>
        <dbReference type="ARBA" id="ARBA00023154"/>
    </source>
</evidence>
<dbReference type="GO" id="GO:0009089">
    <property type="term" value="P:lysine biosynthetic process via diaminopimelate"/>
    <property type="evidence" value="ECO:0007669"/>
    <property type="project" value="UniProtKB-UniPathway"/>
</dbReference>
<comment type="catalytic activity">
    <reaction evidence="12 14">
        <text>L-aspartate + ATP = 4-phospho-L-aspartate + ADP</text>
        <dbReference type="Rhea" id="RHEA:23776"/>
        <dbReference type="ChEBI" id="CHEBI:29991"/>
        <dbReference type="ChEBI" id="CHEBI:30616"/>
        <dbReference type="ChEBI" id="CHEBI:57535"/>
        <dbReference type="ChEBI" id="CHEBI:456216"/>
        <dbReference type="EC" id="2.7.2.4"/>
    </reaction>
</comment>
<accession>A0A3S4YKJ4</accession>
<organism evidence="17 18">
    <name type="scientific">Aedoeadaptatus ivorii</name>
    <dbReference type="NCBI Taxonomy" id="54006"/>
    <lineage>
        <taxon>Bacteria</taxon>
        <taxon>Bacillati</taxon>
        <taxon>Bacillota</taxon>
        <taxon>Tissierellia</taxon>
        <taxon>Tissierellales</taxon>
        <taxon>Peptoniphilaceae</taxon>
        <taxon>Aedoeadaptatus</taxon>
    </lineage>
</organism>
<keyword evidence="11" id="KW-0457">Lysine biosynthesis</keyword>
<dbReference type="GO" id="GO:0019877">
    <property type="term" value="P:diaminopimelate biosynthetic process"/>
    <property type="evidence" value="ECO:0007669"/>
    <property type="project" value="UniProtKB-KW"/>
</dbReference>
<dbReference type="Gene3D" id="3.30.2130.10">
    <property type="entry name" value="VC0802-like"/>
    <property type="match status" value="1"/>
</dbReference>
<dbReference type="NCBIfam" id="NF006540">
    <property type="entry name" value="PRK09034.1"/>
    <property type="match status" value="1"/>
</dbReference>
<dbReference type="UniPathway" id="UPA00034">
    <property type="reaction ID" value="UER00015"/>
</dbReference>
<feature type="binding site" evidence="13">
    <location>
        <begin position="243"/>
        <end position="244"/>
    </location>
    <ligand>
        <name>ATP</name>
        <dbReference type="ChEBI" id="CHEBI:30616"/>
    </ligand>
</feature>
<evidence type="ECO:0000256" key="12">
    <source>
        <dbReference type="ARBA" id="ARBA00047872"/>
    </source>
</evidence>
<evidence type="ECO:0000313" key="17">
    <source>
        <dbReference type="EMBL" id="VEJ35285.1"/>
    </source>
</evidence>
<evidence type="ECO:0000256" key="1">
    <source>
        <dbReference type="ARBA" id="ARBA00003121"/>
    </source>
</evidence>
<dbReference type="GO" id="GO:0004072">
    <property type="term" value="F:aspartate kinase activity"/>
    <property type="evidence" value="ECO:0007669"/>
    <property type="project" value="UniProtKB-EC"/>
</dbReference>
<proteinExistence type="inferred from homology"/>
<dbReference type="InterPro" id="IPR036393">
    <property type="entry name" value="AceGlu_kinase-like_sf"/>
</dbReference>
<evidence type="ECO:0000256" key="14">
    <source>
        <dbReference type="RuleBase" id="RU003448"/>
    </source>
</evidence>
<comment type="pathway">
    <text evidence="3 15">Amino-acid biosynthesis; L-methionine biosynthesis via de novo pathway; L-homoserine from L-aspartate: step 1/3.</text>
</comment>
<keyword evidence="10" id="KW-0220">Diaminopimelate biosynthesis</keyword>
<keyword evidence="9 13" id="KW-0067">ATP-binding</keyword>
<evidence type="ECO:0000256" key="6">
    <source>
        <dbReference type="ARBA" id="ARBA00022679"/>
    </source>
</evidence>
<comment type="function">
    <text evidence="1">Catalyzes the phosphorylation of the beta-carboxyl group of aspartic acid with ATP to yield 4-phospho-L-aspartate, which is involved in the branched biosynthetic pathway leading to the biosynthesis of amino acids threonine, isoleucine and methionine.</text>
</comment>
<dbReference type="InterPro" id="IPR001048">
    <property type="entry name" value="Asp/Glu/Uridylate_kinase"/>
</dbReference>
<dbReference type="InterPro" id="IPR002912">
    <property type="entry name" value="ACT_dom"/>
</dbReference>
<evidence type="ECO:0000313" key="18">
    <source>
        <dbReference type="Proteomes" id="UP000269544"/>
    </source>
</evidence>
<dbReference type="InterPro" id="IPR054352">
    <property type="entry name" value="ACT_Aspartokinase"/>
</dbReference>
<evidence type="ECO:0000256" key="15">
    <source>
        <dbReference type="RuleBase" id="RU004249"/>
    </source>
</evidence>
<dbReference type="PANTHER" id="PTHR21499">
    <property type="entry name" value="ASPARTATE KINASE"/>
    <property type="match status" value="1"/>
</dbReference>
<feature type="binding site" evidence="13">
    <location>
        <begin position="207"/>
        <end position="208"/>
    </location>
    <ligand>
        <name>ATP</name>
        <dbReference type="ChEBI" id="CHEBI:30616"/>
    </ligand>
</feature>
<dbReference type="PANTHER" id="PTHR21499:SF67">
    <property type="entry name" value="ASPARTOKINASE 3"/>
    <property type="match status" value="1"/>
</dbReference>
<dbReference type="PROSITE" id="PS00324">
    <property type="entry name" value="ASPARTOKINASE"/>
    <property type="match status" value="1"/>
</dbReference>
<reference evidence="17 18" key="1">
    <citation type="submission" date="2018-12" db="EMBL/GenBank/DDBJ databases">
        <authorList>
            <consortium name="Pathogen Informatics"/>
        </authorList>
    </citation>
    <scope>NUCLEOTIDE SEQUENCE [LARGE SCALE GENOMIC DNA]</scope>
    <source>
        <strain evidence="17 18">NCTC13079</strain>
    </source>
</reference>
<dbReference type="KEGG" id="piv:NCTC13079_00608"/>
<dbReference type="FunFam" id="3.30.2130.10:FF:000001">
    <property type="entry name" value="Bifunctional aspartokinase/homoserine dehydrogenase"/>
    <property type="match status" value="1"/>
</dbReference>
<evidence type="ECO:0000256" key="3">
    <source>
        <dbReference type="ARBA" id="ARBA00004986"/>
    </source>
</evidence>
<evidence type="ECO:0000256" key="5">
    <source>
        <dbReference type="ARBA" id="ARBA00010122"/>
    </source>
</evidence>
<dbReference type="GO" id="GO:0005524">
    <property type="term" value="F:ATP binding"/>
    <property type="evidence" value="ECO:0007669"/>
    <property type="project" value="UniProtKB-KW"/>
</dbReference>
<dbReference type="RefSeq" id="WP_197721111.1">
    <property type="nucleotide sequence ID" value="NZ_JAUSWF010000001.1"/>
</dbReference>
<dbReference type="Proteomes" id="UP000269544">
    <property type="component" value="Chromosome"/>
</dbReference>
<keyword evidence="8 14" id="KW-0418">Kinase</keyword>
<dbReference type="AlphaFoldDB" id="A0A3S4YKJ4"/>
<keyword evidence="7 13" id="KW-0547">Nucleotide-binding</keyword>
<evidence type="ECO:0000256" key="4">
    <source>
        <dbReference type="ARBA" id="ARBA00005139"/>
    </source>
</evidence>
<dbReference type="InterPro" id="IPR018042">
    <property type="entry name" value="Aspartate_kinase_CS"/>
</dbReference>
<comment type="pathway">
    <text evidence="2 15">Amino-acid biosynthesis; L-lysine biosynthesis via DAP pathway; (S)-tetrahydrodipicolinate from L-aspartate: step 1/4.</text>
</comment>
<feature type="binding site" evidence="13">
    <location>
        <position position="116"/>
    </location>
    <ligand>
        <name>substrate</name>
    </ligand>
</feature>
<dbReference type="UniPathway" id="UPA00050">
    <property type="reaction ID" value="UER00461"/>
</dbReference>
<dbReference type="NCBIfam" id="TIGR00657">
    <property type="entry name" value="asp_kinases"/>
    <property type="match status" value="1"/>
</dbReference>
<evidence type="ECO:0000256" key="8">
    <source>
        <dbReference type="ARBA" id="ARBA00022777"/>
    </source>
</evidence>
<gene>
    <name evidence="17" type="primary">thrA</name>
    <name evidence="17" type="ORF">NCTC13079_00608</name>
</gene>
<evidence type="ECO:0000259" key="16">
    <source>
        <dbReference type="PROSITE" id="PS51671"/>
    </source>
</evidence>
<evidence type="ECO:0000256" key="9">
    <source>
        <dbReference type="ARBA" id="ARBA00022840"/>
    </source>
</evidence>
<protein>
    <recommendedName>
        <fullName evidence="14">Aspartokinase</fullName>
        <ecNumber evidence="14">2.7.2.4</ecNumber>
    </recommendedName>
</protein>
<dbReference type="GO" id="GO:0009090">
    <property type="term" value="P:homoserine biosynthetic process"/>
    <property type="evidence" value="ECO:0007669"/>
    <property type="project" value="TreeGrafter"/>
</dbReference>
<dbReference type="GO" id="GO:0009088">
    <property type="term" value="P:threonine biosynthetic process"/>
    <property type="evidence" value="ECO:0007669"/>
    <property type="project" value="UniProtKB-UniPathway"/>
</dbReference>
<keyword evidence="15" id="KW-0028">Amino-acid biosynthesis</keyword>
<name>A0A3S4YKJ4_9FIRM</name>
<evidence type="ECO:0000256" key="2">
    <source>
        <dbReference type="ARBA" id="ARBA00004766"/>
    </source>
</evidence>
<evidence type="ECO:0000256" key="7">
    <source>
        <dbReference type="ARBA" id="ARBA00022741"/>
    </source>
</evidence>
<dbReference type="InterPro" id="IPR001341">
    <property type="entry name" value="Asp_kinase"/>
</dbReference>
<dbReference type="PROSITE" id="PS51671">
    <property type="entry name" value="ACT"/>
    <property type="match status" value="1"/>
</dbReference>
<keyword evidence="6 14" id="KW-0808">Transferase</keyword>
<dbReference type="Gene3D" id="3.40.1160.10">
    <property type="entry name" value="Acetylglutamate kinase-like"/>
    <property type="match status" value="1"/>
</dbReference>
<dbReference type="Pfam" id="PF22468">
    <property type="entry name" value="ACT_9"/>
    <property type="match status" value="1"/>
</dbReference>
<dbReference type="PIRSF" id="PIRSF000726">
    <property type="entry name" value="Asp_kin"/>
    <property type="match status" value="1"/>
</dbReference>
<dbReference type="SUPFAM" id="SSF53633">
    <property type="entry name" value="Carbamate kinase-like"/>
    <property type="match status" value="1"/>
</dbReference>
<evidence type="ECO:0000256" key="13">
    <source>
        <dbReference type="PIRSR" id="PIRSR000726-1"/>
    </source>
</evidence>
<dbReference type="InterPro" id="IPR045865">
    <property type="entry name" value="ACT-like_dom_sf"/>
</dbReference>
<dbReference type="EMBL" id="LR134523">
    <property type="protein sequence ID" value="VEJ35285.1"/>
    <property type="molecule type" value="Genomic_DNA"/>
</dbReference>
<feature type="domain" description="ACT" evidence="16">
    <location>
        <begin position="378"/>
        <end position="451"/>
    </location>
</feature>
<feature type="binding site" evidence="13">
    <location>
        <position position="50"/>
    </location>
    <ligand>
        <name>substrate</name>
    </ligand>
</feature>
<comment type="pathway">
    <text evidence="4 15">Amino-acid biosynthesis; L-threonine biosynthesis; L-threonine from L-aspartate: step 1/5.</text>
</comment>
<dbReference type="UniPathway" id="UPA00051">
    <property type="reaction ID" value="UER00462"/>
</dbReference>
<dbReference type="SUPFAM" id="SSF55021">
    <property type="entry name" value="ACT-like"/>
    <property type="match status" value="2"/>
</dbReference>
<dbReference type="Pfam" id="PF00696">
    <property type="entry name" value="AA_kinase"/>
    <property type="match status" value="1"/>
</dbReference>
<feature type="binding site" evidence="13">
    <location>
        <begin position="6"/>
        <end position="9"/>
    </location>
    <ligand>
        <name>ATP</name>
        <dbReference type="ChEBI" id="CHEBI:30616"/>
    </ligand>
</feature>
<evidence type="ECO:0000256" key="10">
    <source>
        <dbReference type="ARBA" id="ARBA00022915"/>
    </source>
</evidence>
<keyword evidence="18" id="KW-1185">Reference proteome</keyword>